<accession>A0A9P7VK66</accession>
<proteinExistence type="predicted"/>
<name>A0A9P7VK66_9AGAR</name>
<evidence type="ECO:0000313" key="2">
    <source>
        <dbReference type="Proteomes" id="UP000812287"/>
    </source>
</evidence>
<dbReference type="EMBL" id="MU250550">
    <property type="protein sequence ID" value="KAG7442618.1"/>
    <property type="molecule type" value="Genomic_DNA"/>
</dbReference>
<dbReference type="GeneID" id="66099913"/>
<dbReference type="Proteomes" id="UP000812287">
    <property type="component" value="Unassembled WGS sequence"/>
</dbReference>
<protein>
    <submittedName>
        <fullName evidence="1">Uncharacterized protein</fullName>
    </submittedName>
</protein>
<dbReference type="RefSeq" id="XP_043036118.1">
    <property type="nucleotide sequence ID" value="XM_043177626.1"/>
</dbReference>
<keyword evidence="2" id="KW-1185">Reference proteome</keyword>
<dbReference type="AlphaFoldDB" id="A0A9P7VK66"/>
<sequence length="181" mass="19913">MSKMGPARAQASDSDSDLNAFLLFLLLSSPPPSSEFWSTGNSVFGGWVGDRSGTLKIGLIFLLGHLSGFSRVREVSLSLSLLSSSYFELYSNVLPLWKQGLNDTRCSQWFFFGPSGPLTRLHSGAFSDPGTTGFWNGMLRSRHPIELLQSRLTDIHQGLRCEDPGSSDRAKRSAQHMLWAG</sequence>
<gene>
    <name evidence="1" type="ORF">BT62DRAFT_1010228</name>
</gene>
<organism evidence="1 2">
    <name type="scientific">Guyanagaster necrorhizus</name>
    <dbReference type="NCBI Taxonomy" id="856835"/>
    <lineage>
        <taxon>Eukaryota</taxon>
        <taxon>Fungi</taxon>
        <taxon>Dikarya</taxon>
        <taxon>Basidiomycota</taxon>
        <taxon>Agaricomycotina</taxon>
        <taxon>Agaricomycetes</taxon>
        <taxon>Agaricomycetidae</taxon>
        <taxon>Agaricales</taxon>
        <taxon>Marasmiineae</taxon>
        <taxon>Physalacriaceae</taxon>
        <taxon>Guyanagaster</taxon>
    </lineage>
</organism>
<comment type="caution">
    <text evidence="1">The sequence shown here is derived from an EMBL/GenBank/DDBJ whole genome shotgun (WGS) entry which is preliminary data.</text>
</comment>
<reference evidence="1" key="1">
    <citation type="submission" date="2020-11" db="EMBL/GenBank/DDBJ databases">
        <title>Adaptations for nitrogen fixation in a non-lichenized fungal sporocarp promotes dispersal by wood-feeding termites.</title>
        <authorList>
            <consortium name="DOE Joint Genome Institute"/>
            <person name="Koch R.A."/>
            <person name="Yoon G."/>
            <person name="Arayal U."/>
            <person name="Lail K."/>
            <person name="Amirebrahimi M."/>
            <person name="Labutti K."/>
            <person name="Lipzen A."/>
            <person name="Riley R."/>
            <person name="Barry K."/>
            <person name="Henrissat B."/>
            <person name="Grigoriev I.V."/>
            <person name="Herr J.R."/>
            <person name="Aime M.C."/>
        </authorList>
    </citation>
    <scope>NUCLEOTIDE SEQUENCE</scope>
    <source>
        <strain evidence="1">MCA 3950</strain>
    </source>
</reference>
<evidence type="ECO:0000313" key="1">
    <source>
        <dbReference type="EMBL" id="KAG7442618.1"/>
    </source>
</evidence>